<evidence type="ECO:0000313" key="2">
    <source>
        <dbReference type="EMBL" id="KAF7688158.1"/>
    </source>
</evidence>
<name>A0A8T0AAZ1_SILME</name>
<comment type="caution">
    <text evidence="2">The sequence shown here is derived from an EMBL/GenBank/DDBJ whole genome shotgun (WGS) entry which is preliminary data.</text>
</comment>
<dbReference type="EMBL" id="JABFDY010000026">
    <property type="protein sequence ID" value="KAF7688158.1"/>
    <property type="molecule type" value="Genomic_DNA"/>
</dbReference>
<dbReference type="AlphaFoldDB" id="A0A8T0AAZ1"/>
<feature type="compositionally biased region" description="Polar residues" evidence="1">
    <location>
        <begin position="77"/>
        <end position="96"/>
    </location>
</feature>
<evidence type="ECO:0000313" key="3">
    <source>
        <dbReference type="Proteomes" id="UP000606274"/>
    </source>
</evidence>
<dbReference type="Proteomes" id="UP000606274">
    <property type="component" value="Unassembled WGS sequence"/>
</dbReference>
<accession>A0A8T0AAZ1</accession>
<evidence type="ECO:0000256" key="1">
    <source>
        <dbReference type="SAM" id="MobiDB-lite"/>
    </source>
</evidence>
<reference evidence="2" key="1">
    <citation type="submission" date="2020-08" db="EMBL/GenBank/DDBJ databases">
        <title>Chromosome-level assembly of Southern catfish (Silurus meridionalis) provides insights into visual adaptation to the nocturnal and benthic lifestyles.</title>
        <authorList>
            <person name="Zhang Y."/>
            <person name="Wang D."/>
            <person name="Peng Z."/>
        </authorList>
    </citation>
    <scope>NUCLEOTIDE SEQUENCE</scope>
    <source>
        <strain evidence="2">SWU-2019-XX</strain>
        <tissue evidence="2">Muscle</tissue>
    </source>
</reference>
<keyword evidence="3" id="KW-1185">Reference proteome</keyword>
<organism evidence="2 3">
    <name type="scientific">Silurus meridionalis</name>
    <name type="common">Southern catfish</name>
    <name type="synonym">Silurus soldatovi meridionalis</name>
    <dbReference type="NCBI Taxonomy" id="175797"/>
    <lineage>
        <taxon>Eukaryota</taxon>
        <taxon>Metazoa</taxon>
        <taxon>Chordata</taxon>
        <taxon>Craniata</taxon>
        <taxon>Vertebrata</taxon>
        <taxon>Euteleostomi</taxon>
        <taxon>Actinopterygii</taxon>
        <taxon>Neopterygii</taxon>
        <taxon>Teleostei</taxon>
        <taxon>Ostariophysi</taxon>
        <taxon>Siluriformes</taxon>
        <taxon>Siluridae</taxon>
        <taxon>Silurus</taxon>
    </lineage>
</organism>
<protein>
    <submittedName>
        <fullName evidence="2">Uncharacterized protein</fullName>
    </submittedName>
</protein>
<gene>
    <name evidence="2" type="ORF">HF521_014164</name>
</gene>
<sequence length="96" mass="10939">MEEAKVSCLQQESLAFRIQAEEAQRNLAQAHDQLDQIMAETQSQREMADGKDVELQAEDLNGPKETGTRQHKHQVLTGDSKNPRNMCQINQNVDYQ</sequence>
<proteinExistence type="predicted"/>
<feature type="region of interest" description="Disordered" evidence="1">
    <location>
        <begin position="60"/>
        <end position="96"/>
    </location>
</feature>